<accession>A0A2U1T633</accession>
<dbReference type="AlphaFoldDB" id="A0A2U1T633"/>
<protein>
    <submittedName>
        <fullName evidence="10">ABC transporter permease</fullName>
    </submittedName>
</protein>
<dbReference type="OrthoDB" id="3173654at2"/>
<reference evidence="11" key="1">
    <citation type="submission" date="2018-04" db="EMBL/GenBank/DDBJ databases">
        <authorList>
            <person name="Liu S."/>
            <person name="Wang Z."/>
            <person name="Li J."/>
        </authorList>
    </citation>
    <scope>NUCLEOTIDE SEQUENCE [LARGE SCALE GENOMIC DNA]</scope>
    <source>
        <strain evidence="11">2189</strain>
    </source>
</reference>
<evidence type="ECO:0000256" key="7">
    <source>
        <dbReference type="RuleBase" id="RU363032"/>
    </source>
</evidence>
<evidence type="ECO:0000256" key="3">
    <source>
        <dbReference type="ARBA" id="ARBA00022475"/>
    </source>
</evidence>
<sequence>MTTTTQPVTAQAPTRARQTPEPPVAPPARRTRRRWPVHLGFLGILVFGWWAITAVFSLNPLVLPGPQLVIQELIDASRCVPLGEGSARFSCGEQGYFLWQHLLATVQRVLVGLGVGIVLGIALGWLLASLPKARTLLEPYITFIRALPPMGYIGLLIVWFGIGDGSKIILLILATFPIVTVGTLSGFLGVRQDWLRAAHTLGAGSWQIFRTIRVPGALPEIMSSIRLASSTAWASIVAAEINDGIPGIGGLAYLSGTSLNTVLAIGSIIVIGLVALAFDQFIVYLSKKGSPWRGK</sequence>
<feature type="transmembrane region" description="Helical" evidence="7">
    <location>
        <begin position="262"/>
        <end position="285"/>
    </location>
</feature>
<keyword evidence="2 7" id="KW-0813">Transport</keyword>
<dbReference type="PROSITE" id="PS50928">
    <property type="entry name" value="ABC_TM1"/>
    <property type="match status" value="1"/>
</dbReference>
<evidence type="ECO:0000256" key="2">
    <source>
        <dbReference type="ARBA" id="ARBA00022448"/>
    </source>
</evidence>
<dbReference type="GO" id="GO:0005886">
    <property type="term" value="C:plasma membrane"/>
    <property type="evidence" value="ECO:0007669"/>
    <property type="project" value="UniProtKB-SubCell"/>
</dbReference>
<dbReference type="Proteomes" id="UP000244989">
    <property type="component" value="Unassembled WGS sequence"/>
</dbReference>
<feature type="transmembrane region" description="Helical" evidence="7">
    <location>
        <begin position="168"/>
        <end position="190"/>
    </location>
</feature>
<evidence type="ECO:0000256" key="4">
    <source>
        <dbReference type="ARBA" id="ARBA00022692"/>
    </source>
</evidence>
<feature type="region of interest" description="Disordered" evidence="8">
    <location>
        <begin position="1"/>
        <end position="29"/>
    </location>
</feature>
<keyword evidence="11" id="KW-1185">Reference proteome</keyword>
<feature type="transmembrane region" description="Helical" evidence="7">
    <location>
        <begin position="140"/>
        <end position="162"/>
    </location>
</feature>
<dbReference type="EMBL" id="QEEZ01000012">
    <property type="protein sequence ID" value="PWC01464.1"/>
    <property type="molecule type" value="Genomic_DNA"/>
</dbReference>
<dbReference type="Gene3D" id="1.10.3720.10">
    <property type="entry name" value="MetI-like"/>
    <property type="match status" value="1"/>
</dbReference>
<evidence type="ECO:0000256" key="8">
    <source>
        <dbReference type="SAM" id="MobiDB-lite"/>
    </source>
</evidence>
<organism evidence="10 11">
    <name type="scientific">Corynebacterium yudongzhengii</name>
    <dbReference type="NCBI Taxonomy" id="2080740"/>
    <lineage>
        <taxon>Bacteria</taxon>
        <taxon>Bacillati</taxon>
        <taxon>Actinomycetota</taxon>
        <taxon>Actinomycetes</taxon>
        <taxon>Mycobacteriales</taxon>
        <taxon>Corynebacteriaceae</taxon>
        <taxon>Corynebacterium</taxon>
    </lineage>
</organism>
<gene>
    <name evidence="10" type="ORF">DF222_07345</name>
</gene>
<dbReference type="SUPFAM" id="SSF161098">
    <property type="entry name" value="MetI-like"/>
    <property type="match status" value="1"/>
</dbReference>
<evidence type="ECO:0000256" key="5">
    <source>
        <dbReference type="ARBA" id="ARBA00022989"/>
    </source>
</evidence>
<dbReference type="GO" id="GO:0010438">
    <property type="term" value="P:cellular response to sulfur starvation"/>
    <property type="evidence" value="ECO:0007669"/>
    <property type="project" value="TreeGrafter"/>
</dbReference>
<evidence type="ECO:0000256" key="6">
    <source>
        <dbReference type="ARBA" id="ARBA00023136"/>
    </source>
</evidence>
<feature type="domain" description="ABC transmembrane type-1" evidence="9">
    <location>
        <begin position="102"/>
        <end position="286"/>
    </location>
</feature>
<evidence type="ECO:0000313" key="11">
    <source>
        <dbReference type="Proteomes" id="UP000244989"/>
    </source>
</evidence>
<dbReference type="CDD" id="cd06261">
    <property type="entry name" value="TM_PBP2"/>
    <property type="match status" value="1"/>
</dbReference>
<name>A0A2U1T633_9CORY</name>
<keyword evidence="4 7" id="KW-0812">Transmembrane</keyword>
<evidence type="ECO:0000256" key="1">
    <source>
        <dbReference type="ARBA" id="ARBA00004651"/>
    </source>
</evidence>
<dbReference type="RefSeq" id="WP_108431617.1">
    <property type="nucleotide sequence ID" value="NZ_CP026947.1"/>
</dbReference>
<feature type="transmembrane region" description="Helical" evidence="7">
    <location>
        <begin position="39"/>
        <end position="58"/>
    </location>
</feature>
<comment type="subcellular location">
    <subcellularLocation>
        <location evidence="1 7">Cell membrane</location>
        <topology evidence="1 7">Multi-pass membrane protein</topology>
    </subcellularLocation>
</comment>
<dbReference type="InterPro" id="IPR035906">
    <property type="entry name" value="MetI-like_sf"/>
</dbReference>
<comment type="similarity">
    <text evidence="7">Belongs to the binding-protein-dependent transport system permease family.</text>
</comment>
<keyword evidence="3" id="KW-1003">Cell membrane</keyword>
<dbReference type="KEGG" id="cyz:C3B44_06260"/>
<keyword evidence="5 7" id="KW-1133">Transmembrane helix</keyword>
<comment type="caution">
    <text evidence="10">The sequence shown here is derived from an EMBL/GenBank/DDBJ whole genome shotgun (WGS) entry which is preliminary data.</text>
</comment>
<feature type="transmembrane region" description="Helical" evidence="7">
    <location>
        <begin position="109"/>
        <end position="128"/>
    </location>
</feature>
<dbReference type="PANTHER" id="PTHR30151:SF25">
    <property type="entry name" value="TAURINE TRANSPORT SYSTEM PERMEASE PROTEIN TAUC"/>
    <property type="match status" value="1"/>
</dbReference>
<dbReference type="InterPro" id="IPR000515">
    <property type="entry name" value="MetI-like"/>
</dbReference>
<dbReference type="Pfam" id="PF00528">
    <property type="entry name" value="BPD_transp_1"/>
    <property type="match status" value="1"/>
</dbReference>
<keyword evidence="6 7" id="KW-0472">Membrane</keyword>
<dbReference type="GO" id="GO:0055085">
    <property type="term" value="P:transmembrane transport"/>
    <property type="evidence" value="ECO:0007669"/>
    <property type="project" value="InterPro"/>
</dbReference>
<dbReference type="PANTHER" id="PTHR30151">
    <property type="entry name" value="ALKANE SULFONATE ABC TRANSPORTER-RELATED, MEMBRANE SUBUNIT"/>
    <property type="match status" value="1"/>
</dbReference>
<proteinExistence type="inferred from homology"/>
<evidence type="ECO:0000259" key="9">
    <source>
        <dbReference type="PROSITE" id="PS50928"/>
    </source>
</evidence>
<evidence type="ECO:0000313" key="10">
    <source>
        <dbReference type="EMBL" id="PWC01464.1"/>
    </source>
</evidence>
<feature type="compositionally biased region" description="Low complexity" evidence="8">
    <location>
        <begin position="1"/>
        <end position="19"/>
    </location>
</feature>